<proteinExistence type="predicted"/>
<dbReference type="AlphaFoldDB" id="A0A238Y7I0"/>
<dbReference type="Proteomes" id="UP000198412">
    <property type="component" value="Unassembled WGS sequence"/>
</dbReference>
<keyword evidence="2" id="KW-1185">Reference proteome</keyword>
<protein>
    <recommendedName>
        <fullName evidence="3">MG2 domain-containing protein</fullName>
    </recommendedName>
</protein>
<accession>A0A238Y7I0</accession>
<name>A0A238Y7I0_9FLAO</name>
<evidence type="ECO:0000313" key="2">
    <source>
        <dbReference type="Proteomes" id="UP000198412"/>
    </source>
</evidence>
<organism evidence="1 2">
    <name type="scientific">Lutibacter flavus</name>
    <dbReference type="NCBI Taxonomy" id="691689"/>
    <lineage>
        <taxon>Bacteria</taxon>
        <taxon>Pseudomonadati</taxon>
        <taxon>Bacteroidota</taxon>
        <taxon>Flavobacteriia</taxon>
        <taxon>Flavobacteriales</taxon>
        <taxon>Flavobacteriaceae</taxon>
        <taxon>Lutibacter</taxon>
    </lineage>
</organism>
<dbReference type="EMBL" id="FZNX01000004">
    <property type="protein sequence ID" value="SNR66299.1"/>
    <property type="molecule type" value="Genomic_DNA"/>
</dbReference>
<reference evidence="2" key="1">
    <citation type="submission" date="2017-06" db="EMBL/GenBank/DDBJ databases">
        <authorList>
            <person name="Varghese N."/>
            <person name="Submissions S."/>
        </authorList>
    </citation>
    <scope>NUCLEOTIDE SEQUENCE [LARGE SCALE GENOMIC DNA]</scope>
    <source>
        <strain evidence="2">DSM 27993</strain>
    </source>
</reference>
<sequence length="591" mass="68216">MMKKFILIAFILLLGENHLSYGQVKVENENSSMYNEIPQEKLFAHINSSFLLTGEHLLYKIYCLNAKTGKQSDISKIAYVELINSNRDLIFKHKVRLDSGLGQGDFFIPTSVLSGNYKIIAYTQWMRNGDEINFFMNDISIINPFNENQNEIIYKNELNDIIKNNKLSESKNKLINEISYNSSDLIKLKLEKSDFKNREKVIVKINTLNEEEPFGNYSISVRKKGQIKNSNLLTSITYTSSFSKNEISNSKDPIYLPEVRGELLSGKVGYIDSKKLASNIKVALSIPGKDYIFKISNTNNQGVFYFNLDEEYEGSDAIIQVITNEGKDLEIILDKQKSINYGDIKFNKFRISKEEHELILKHSIYNQIENAYLGVKKDVIDEIESDPPFYGSSFKEYLLDDYTRFPTIKETIIEIVDFIYIKHKKGKNTLGVIGTKENYDSGLLPLVLLDGQLIQDHEKLLDFNAKKVKKINVVNEKYSYGSQLFEGVISIETIEGNFENSYSVSNLKMIKLFKPLQTKSYFKQVYDNTDKFARIPDYRNQLLWQPNFYLNKKEESITFFTSDNKGDYEICLEGFTKEGMPVSLRETFSVK</sequence>
<evidence type="ECO:0000313" key="1">
    <source>
        <dbReference type="EMBL" id="SNR66299.1"/>
    </source>
</evidence>
<evidence type="ECO:0008006" key="3">
    <source>
        <dbReference type="Google" id="ProtNLM"/>
    </source>
</evidence>
<gene>
    <name evidence="1" type="ORF">SAMN04488111_2294</name>
</gene>